<dbReference type="EMBL" id="FQ790343">
    <property type="protein sequence ID" value="CCD52506.1"/>
    <property type="molecule type" value="Genomic_DNA"/>
</dbReference>
<feature type="region of interest" description="Disordered" evidence="3">
    <location>
        <begin position="80"/>
        <end position="99"/>
    </location>
</feature>
<dbReference type="GO" id="GO:0006511">
    <property type="term" value="P:ubiquitin-dependent protein catabolic process"/>
    <property type="evidence" value="ECO:0007669"/>
    <property type="project" value="InterPro"/>
</dbReference>
<feature type="domain" description="Cullin neddylation" evidence="4">
    <location>
        <begin position="99"/>
        <end position="166"/>
    </location>
</feature>
<dbReference type="InterPro" id="IPR036388">
    <property type="entry name" value="WH-like_DNA-bd_sf"/>
</dbReference>
<dbReference type="Gene3D" id="3.30.230.130">
    <property type="entry name" value="Cullin, Chain C, Domain 2"/>
    <property type="match status" value="1"/>
</dbReference>
<proteinExistence type="predicted"/>
<keyword evidence="2" id="KW-0832">Ubl conjugation</keyword>
<dbReference type="InParanoid" id="G2YLK8"/>
<evidence type="ECO:0000256" key="3">
    <source>
        <dbReference type="SAM" id="MobiDB-lite"/>
    </source>
</evidence>
<dbReference type="AlphaFoldDB" id="G2YLK8"/>
<accession>G2YLK8</accession>
<dbReference type="SUPFAM" id="SSF75632">
    <property type="entry name" value="Cullin homology domain"/>
    <property type="match status" value="1"/>
</dbReference>
<dbReference type="FunFam" id="1.10.10.10:FF:000014">
    <property type="entry name" value="Cullin 1"/>
    <property type="match status" value="1"/>
</dbReference>
<dbReference type="InterPro" id="IPR059120">
    <property type="entry name" value="Cullin-like_AB"/>
</dbReference>
<name>G2YLK8_BOTF4</name>
<gene>
    <name evidence="5" type="ORF">BofuT4_P077990.1</name>
</gene>
<evidence type="ECO:0000313" key="6">
    <source>
        <dbReference type="Proteomes" id="UP000008177"/>
    </source>
</evidence>
<organism evidence="5 6">
    <name type="scientific">Botryotinia fuckeliana (strain T4)</name>
    <name type="common">Noble rot fungus</name>
    <name type="synonym">Botrytis cinerea</name>
    <dbReference type="NCBI Taxonomy" id="999810"/>
    <lineage>
        <taxon>Eukaryota</taxon>
        <taxon>Fungi</taxon>
        <taxon>Dikarya</taxon>
        <taxon>Ascomycota</taxon>
        <taxon>Pezizomycotina</taxon>
        <taxon>Leotiomycetes</taxon>
        <taxon>Helotiales</taxon>
        <taxon>Sclerotiniaceae</taxon>
        <taxon>Botrytis</taxon>
    </lineage>
</organism>
<dbReference type="InterPro" id="IPR019559">
    <property type="entry name" value="Cullin_neddylation_domain"/>
</dbReference>
<dbReference type="PANTHER" id="PTHR11932">
    <property type="entry name" value="CULLIN"/>
    <property type="match status" value="1"/>
</dbReference>
<dbReference type="GO" id="GO:0031625">
    <property type="term" value="F:ubiquitin protein ligase binding"/>
    <property type="evidence" value="ECO:0007669"/>
    <property type="project" value="InterPro"/>
</dbReference>
<dbReference type="InterPro" id="IPR036317">
    <property type="entry name" value="Cullin_homology_sf"/>
</dbReference>
<evidence type="ECO:0000313" key="5">
    <source>
        <dbReference type="EMBL" id="CCD52506.1"/>
    </source>
</evidence>
<dbReference type="InterPro" id="IPR045093">
    <property type="entry name" value="Cullin"/>
</dbReference>
<keyword evidence="1" id="KW-1017">Isopeptide bond</keyword>
<sequence length="173" mass="19969">MLFNDLPDGATLSYEEIQERLNISDKELPRALMQLSGPPKSRVLLKKPGKPNELPTIGDVFTFNSSFVSKSHKIKVQAMGGQTSKVEGAEERRLTEERNDEHRGNVMDTVIVRIMKARKEFPHQQLVTEVISQLAQRFQPNINMMKRRIESLIEREYLERIEDAKVPTYKYLA</sequence>
<dbReference type="SMART" id="SM00884">
    <property type="entry name" value="Cullin_Nedd8"/>
    <property type="match status" value="1"/>
</dbReference>
<dbReference type="STRING" id="999810.G2YLK8"/>
<dbReference type="SUPFAM" id="SSF46785">
    <property type="entry name" value="Winged helix' DNA-binding domain"/>
    <property type="match status" value="1"/>
</dbReference>
<dbReference type="Gene3D" id="1.10.10.10">
    <property type="entry name" value="Winged helix-like DNA-binding domain superfamily/Winged helix DNA-binding domain"/>
    <property type="match status" value="1"/>
</dbReference>
<dbReference type="InterPro" id="IPR036390">
    <property type="entry name" value="WH_DNA-bd_sf"/>
</dbReference>
<feature type="compositionally biased region" description="Basic and acidic residues" evidence="3">
    <location>
        <begin position="87"/>
        <end position="99"/>
    </location>
</feature>
<evidence type="ECO:0000256" key="1">
    <source>
        <dbReference type="ARBA" id="ARBA00022499"/>
    </source>
</evidence>
<dbReference type="Pfam" id="PF10557">
    <property type="entry name" value="Cullin_Nedd8"/>
    <property type="match status" value="1"/>
</dbReference>
<dbReference type="Pfam" id="PF26557">
    <property type="entry name" value="Cullin_AB"/>
    <property type="match status" value="1"/>
</dbReference>
<dbReference type="HOGENOM" id="CLU_004747_4_1_1"/>
<evidence type="ECO:0000259" key="4">
    <source>
        <dbReference type="SMART" id="SM00884"/>
    </source>
</evidence>
<protein>
    <recommendedName>
        <fullName evidence="4">Cullin neddylation domain-containing protein</fullName>
    </recommendedName>
</protein>
<reference evidence="6" key="1">
    <citation type="journal article" date="2011" name="PLoS Genet.">
        <title>Genomic analysis of the necrotrophic fungal pathogens Sclerotinia sclerotiorum and Botrytis cinerea.</title>
        <authorList>
            <person name="Amselem J."/>
            <person name="Cuomo C.A."/>
            <person name="van Kan J.A."/>
            <person name="Viaud M."/>
            <person name="Benito E.P."/>
            <person name="Couloux A."/>
            <person name="Coutinho P.M."/>
            <person name="de Vries R.P."/>
            <person name="Dyer P.S."/>
            <person name="Fillinger S."/>
            <person name="Fournier E."/>
            <person name="Gout L."/>
            <person name="Hahn M."/>
            <person name="Kohn L."/>
            <person name="Lapalu N."/>
            <person name="Plummer K.M."/>
            <person name="Pradier J.M."/>
            <person name="Quevillon E."/>
            <person name="Sharon A."/>
            <person name="Simon A."/>
            <person name="ten Have A."/>
            <person name="Tudzynski B."/>
            <person name="Tudzynski P."/>
            <person name="Wincker P."/>
            <person name="Andrew M."/>
            <person name="Anthouard V."/>
            <person name="Beever R.E."/>
            <person name="Beffa R."/>
            <person name="Benoit I."/>
            <person name="Bouzid O."/>
            <person name="Brault B."/>
            <person name="Chen Z."/>
            <person name="Choquer M."/>
            <person name="Collemare J."/>
            <person name="Cotton P."/>
            <person name="Danchin E.G."/>
            <person name="Da Silva C."/>
            <person name="Gautier A."/>
            <person name="Giraud C."/>
            <person name="Giraud T."/>
            <person name="Gonzalez C."/>
            <person name="Grossetete S."/>
            <person name="Guldener U."/>
            <person name="Henrissat B."/>
            <person name="Howlett B.J."/>
            <person name="Kodira C."/>
            <person name="Kretschmer M."/>
            <person name="Lappartient A."/>
            <person name="Leroch M."/>
            <person name="Levis C."/>
            <person name="Mauceli E."/>
            <person name="Neuveglise C."/>
            <person name="Oeser B."/>
            <person name="Pearson M."/>
            <person name="Poulain J."/>
            <person name="Poussereau N."/>
            <person name="Quesneville H."/>
            <person name="Rascle C."/>
            <person name="Schumacher J."/>
            <person name="Segurens B."/>
            <person name="Sexton A."/>
            <person name="Silva E."/>
            <person name="Sirven C."/>
            <person name="Soanes D.M."/>
            <person name="Talbot N.J."/>
            <person name="Templeton M."/>
            <person name="Yandava C."/>
            <person name="Yarden O."/>
            <person name="Zeng Q."/>
            <person name="Rollins J.A."/>
            <person name="Lebrun M.H."/>
            <person name="Dickman M."/>
        </authorList>
    </citation>
    <scope>NUCLEOTIDE SEQUENCE [LARGE SCALE GENOMIC DNA]</scope>
    <source>
        <strain evidence="6">T4</strain>
    </source>
</reference>
<dbReference type="Proteomes" id="UP000008177">
    <property type="component" value="Unplaced contigs"/>
</dbReference>
<evidence type="ECO:0000256" key="2">
    <source>
        <dbReference type="ARBA" id="ARBA00022843"/>
    </source>
</evidence>